<proteinExistence type="predicted"/>
<accession>A0A6M0RH74</accession>
<comment type="caution">
    <text evidence="2">The sequence shown here is derived from an EMBL/GenBank/DDBJ whole genome shotgun (WGS) entry which is preliminary data.</text>
</comment>
<keyword evidence="3" id="KW-1185">Reference proteome</keyword>
<feature type="domain" description="LSDAT prokaryote" evidence="1">
    <location>
        <begin position="45"/>
        <end position="218"/>
    </location>
</feature>
<dbReference type="InterPro" id="IPR041482">
    <property type="entry name" value="LSDAT_prok"/>
</dbReference>
<dbReference type="Pfam" id="PF18171">
    <property type="entry name" value="LSDAT_prok"/>
    <property type="match status" value="1"/>
</dbReference>
<evidence type="ECO:0000313" key="3">
    <source>
        <dbReference type="Proteomes" id="UP000481033"/>
    </source>
</evidence>
<gene>
    <name evidence="2" type="ORF">DXZ20_05830</name>
</gene>
<sequence>MRKNSTDDAFKYTFSSGQTAYVLDVPDTFSYAKSLDALGLNLPSPSMVIIGGASKMSPESKVRVEHLFTKVLAPIAETYGVTVFDGGTDAGVIQMMGQARQHIGGSFNLVGVAPKAKVNLPGHSLNLAIDIETRELTDLEEHHTHFALIPGINWGNESPWLAHCASTLADRYPSITILINGGKISLSDLVLNLSVGQQTIIIAGSGRLADEIANTISGLAPSTNSMIQDLVKSYYPSQLSIFELNKPLDALTKQLKMHFNLKVI</sequence>
<name>A0A6M0RH74_9CYAN</name>
<evidence type="ECO:0000313" key="2">
    <source>
        <dbReference type="EMBL" id="NEZ55203.1"/>
    </source>
</evidence>
<organism evidence="2 3">
    <name type="scientific">Adonisia turfae CCMR0081</name>
    <dbReference type="NCBI Taxonomy" id="2292702"/>
    <lineage>
        <taxon>Bacteria</taxon>
        <taxon>Bacillati</taxon>
        <taxon>Cyanobacteriota</taxon>
        <taxon>Adonisia</taxon>
        <taxon>Adonisia turfae</taxon>
    </lineage>
</organism>
<dbReference type="RefSeq" id="WP_163667107.1">
    <property type="nucleotide sequence ID" value="NZ_QXHD01000004.1"/>
</dbReference>
<dbReference type="AlphaFoldDB" id="A0A6M0RH74"/>
<dbReference type="EMBL" id="QXHD01000004">
    <property type="protein sequence ID" value="NEZ55203.1"/>
    <property type="molecule type" value="Genomic_DNA"/>
</dbReference>
<evidence type="ECO:0000259" key="1">
    <source>
        <dbReference type="Pfam" id="PF18171"/>
    </source>
</evidence>
<protein>
    <recommendedName>
        <fullName evidence="1">LSDAT prokaryote domain-containing protein</fullName>
    </recommendedName>
</protein>
<dbReference type="Proteomes" id="UP000481033">
    <property type="component" value="Unassembled WGS sequence"/>
</dbReference>
<reference evidence="2 3" key="1">
    <citation type="journal article" date="2020" name="Microb. Ecol.">
        <title>Ecogenomics of the Marine Benthic Filamentous Cyanobacterium Adonisia.</title>
        <authorList>
            <person name="Walter J.M."/>
            <person name="Coutinho F.H."/>
            <person name="Leomil L."/>
            <person name="Hargreaves P.I."/>
            <person name="Campeao M.E."/>
            <person name="Vieira V.V."/>
            <person name="Silva B.S."/>
            <person name="Fistarol G.O."/>
            <person name="Salomon P.S."/>
            <person name="Sawabe T."/>
            <person name="Mino S."/>
            <person name="Hosokawa M."/>
            <person name="Miyashita H."/>
            <person name="Maruyama F."/>
            <person name="van Verk M.C."/>
            <person name="Dutilh B.E."/>
            <person name="Thompson C.C."/>
            <person name="Thompson F.L."/>
        </authorList>
    </citation>
    <scope>NUCLEOTIDE SEQUENCE [LARGE SCALE GENOMIC DNA]</scope>
    <source>
        <strain evidence="2 3">CCMR0081</strain>
    </source>
</reference>